<evidence type="ECO:0000256" key="5">
    <source>
        <dbReference type="RuleBase" id="RU365090"/>
    </source>
</evidence>
<dbReference type="PANTHER" id="PTHR10192">
    <property type="entry name" value="MOLYBDOPTERIN BIOSYNTHESIS PROTEIN"/>
    <property type="match status" value="1"/>
</dbReference>
<proteinExistence type="inferred from homology"/>
<feature type="compositionally biased region" description="Low complexity" evidence="6">
    <location>
        <begin position="134"/>
        <end position="147"/>
    </location>
</feature>
<dbReference type="Gene3D" id="3.90.105.10">
    <property type="entry name" value="Molybdopterin biosynthesis moea protein, domain 2"/>
    <property type="match status" value="1"/>
</dbReference>
<gene>
    <name evidence="8" type="ORF">KGD84_12685</name>
</gene>
<comment type="catalytic activity">
    <reaction evidence="4">
        <text>adenylyl-molybdopterin + molybdate = Mo-molybdopterin + AMP + H(+)</text>
        <dbReference type="Rhea" id="RHEA:35047"/>
        <dbReference type="ChEBI" id="CHEBI:15378"/>
        <dbReference type="ChEBI" id="CHEBI:36264"/>
        <dbReference type="ChEBI" id="CHEBI:62727"/>
        <dbReference type="ChEBI" id="CHEBI:71302"/>
        <dbReference type="ChEBI" id="CHEBI:456215"/>
        <dbReference type="EC" id="2.10.1.1"/>
    </reaction>
</comment>
<keyword evidence="5" id="KW-0808">Transferase</keyword>
<evidence type="ECO:0000256" key="3">
    <source>
        <dbReference type="ARBA" id="ARBA00022505"/>
    </source>
</evidence>
<dbReference type="InterPro" id="IPR036425">
    <property type="entry name" value="MoaB/Mog-like_dom_sf"/>
</dbReference>
<feature type="domain" description="MoaB/Mog" evidence="7">
    <location>
        <begin position="216"/>
        <end position="353"/>
    </location>
</feature>
<dbReference type="Pfam" id="PF03453">
    <property type="entry name" value="MoeA_N"/>
    <property type="match status" value="1"/>
</dbReference>
<dbReference type="Gene3D" id="2.170.190.11">
    <property type="entry name" value="Molybdopterin biosynthesis moea protein, domain 3"/>
    <property type="match status" value="1"/>
</dbReference>
<dbReference type="InterPro" id="IPR005110">
    <property type="entry name" value="MoeA_linker/N"/>
</dbReference>
<keyword evidence="5" id="KW-0501">Molybdenum cofactor biosynthesis</keyword>
<keyword evidence="5" id="KW-0479">Metal-binding</keyword>
<reference evidence="8 9" key="1">
    <citation type="submission" date="2021-05" db="EMBL/GenBank/DDBJ databases">
        <title>Direct Submission.</title>
        <authorList>
            <person name="Li K."/>
            <person name="Gao J."/>
        </authorList>
    </citation>
    <scope>NUCLEOTIDE SEQUENCE [LARGE SCALE GENOMIC DNA]</scope>
    <source>
        <strain evidence="8 9">Mg02</strain>
    </source>
</reference>
<evidence type="ECO:0000313" key="9">
    <source>
        <dbReference type="Proteomes" id="UP000676079"/>
    </source>
</evidence>
<dbReference type="Pfam" id="PF00994">
    <property type="entry name" value="MoCF_biosynth"/>
    <property type="match status" value="1"/>
</dbReference>
<evidence type="ECO:0000256" key="6">
    <source>
        <dbReference type="SAM" id="MobiDB-lite"/>
    </source>
</evidence>
<sequence>MPDSVAPETSLVLRLHGRRRGHAPTPWHRARELAREAGAGGATPMEEVPLSAALGSTLGADLVSAVDVPVLDSAAMDGYAVCGEGPWTVLGRALAGHRGPVARLNAGEAVEIATGAIAPDGTTSVLPYERATLAPAGPGGTAPAAAAGDRDGAPGPGGAGLLSGATEPGEHLRLRGETTPAGTVVARAGSPVTPALLGLAAGLGRDALPVLRPRVRVLVTGDEVVREGVPRPGAVRDAIGPVLPGLVAWAGGVCASPELLADRREDLEWALDGASGTDLVAVCGSSSKGPADHLRAALTGLGARFVVDGVACRPGHPQALAVLPSGAVVVGLPGNPGAALVAALTLLVPALSGRAGRRDPAHTGQRARLIGETRPHASDVRLVPVRVSRDLAVELPSSGSADLRAAAVADAFAVVPPARTPGLVELVGTPR</sequence>
<dbReference type="InterPro" id="IPR036688">
    <property type="entry name" value="MoeA_C_domain_IV_sf"/>
</dbReference>
<comment type="function">
    <text evidence="1 5">Catalyzes the insertion of molybdate into adenylated molybdopterin with the concomitant release of AMP.</text>
</comment>
<keyword evidence="5" id="KW-0460">Magnesium</keyword>
<evidence type="ECO:0000259" key="7">
    <source>
        <dbReference type="SMART" id="SM00852"/>
    </source>
</evidence>
<dbReference type="EMBL" id="CP074133">
    <property type="protein sequence ID" value="QUX25036.1"/>
    <property type="molecule type" value="Genomic_DNA"/>
</dbReference>
<comment type="cofactor">
    <cofactor evidence="5">
        <name>Mg(2+)</name>
        <dbReference type="ChEBI" id="CHEBI:18420"/>
    </cofactor>
</comment>
<dbReference type="SMART" id="SM00852">
    <property type="entry name" value="MoCF_biosynth"/>
    <property type="match status" value="1"/>
</dbReference>
<evidence type="ECO:0000256" key="2">
    <source>
        <dbReference type="ARBA" id="ARBA00010763"/>
    </source>
</evidence>
<organism evidence="8 9">
    <name type="scientific">Nocardiopsis changdeensis</name>
    <dbReference type="NCBI Taxonomy" id="2831969"/>
    <lineage>
        <taxon>Bacteria</taxon>
        <taxon>Bacillati</taxon>
        <taxon>Actinomycetota</taxon>
        <taxon>Actinomycetes</taxon>
        <taxon>Streptosporangiales</taxon>
        <taxon>Nocardiopsidaceae</taxon>
        <taxon>Nocardiopsis</taxon>
    </lineage>
</organism>
<dbReference type="SUPFAM" id="SSF53218">
    <property type="entry name" value="Molybdenum cofactor biosynthesis proteins"/>
    <property type="match status" value="1"/>
</dbReference>
<dbReference type="InterPro" id="IPR036135">
    <property type="entry name" value="MoeA_linker/N_sf"/>
</dbReference>
<keyword evidence="3 5" id="KW-0500">Molybdenum</keyword>
<name>A0ABX8BSE7_9ACTN</name>
<accession>A0ABX8BSE7</accession>
<evidence type="ECO:0000313" key="8">
    <source>
        <dbReference type="EMBL" id="QUX25036.1"/>
    </source>
</evidence>
<dbReference type="EC" id="2.10.1.1" evidence="5"/>
<dbReference type="InterPro" id="IPR038987">
    <property type="entry name" value="MoeA-like"/>
</dbReference>
<keyword evidence="9" id="KW-1185">Reference proteome</keyword>
<comment type="pathway">
    <text evidence="5">Cofactor biosynthesis; molybdopterin biosynthesis.</text>
</comment>
<feature type="region of interest" description="Disordered" evidence="6">
    <location>
        <begin position="134"/>
        <end position="167"/>
    </location>
</feature>
<evidence type="ECO:0000256" key="4">
    <source>
        <dbReference type="ARBA" id="ARBA00047317"/>
    </source>
</evidence>
<dbReference type="InterPro" id="IPR001453">
    <property type="entry name" value="MoaB/Mog_dom"/>
</dbReference>
<dbReference type="Gene3D" id="3.40.980.10">
    <property type="entry name" value="MoaB/Mog-like domain"/>
    <property type="match status" value="1"/>
</dbReference>
<evidence type="ECO:0000256" key="1">
    <source>
        <dbReference type="ARBA" id="ARBA00002901"/>
    </source>
</evidence>
<dbReference type="PANTHER" id="PTHR10192:SF5">
    <property type="entry name" value="GEPHYRIN"/>
    <property type="match status" value="1"/>
</dbReference>
<dbReference type="Gene3D" id="2.40.340.10">
    <property type="entry name" value="MoeA, C-terminal, domain IV"/>
    <property type="match status" value="1"/>
</dbReference>
<protein>
    <recommendedName>
        <fullName evidence="5">Molybdopterin molybdenumtransferase</fullName>
        <ecNumber evidence="5">2.10.1.1</ecNumber>
    </recommendedName>
</protein>
<dbReference type="RefSeq" id="WP_220560519.1">
    <property type="nucleotide sequence ID" value="NZ_CP074133.1"/>
</dbReference>
<comment type="similarity">
    <text evidence="2 5">Belongs to the MoeA family.</text>
</comment>
<dbReference type="Proteomes" id="UP000676079">
    <property type="component" value="Chromosome"/>
</dbReference>
<dbReference type="SUPFAM" id="SSF63882">
    <property type="entry name" value="MoeA N-terminal region -like"/>
    <property type="match status" value="1"/>
</dbReference>